<dbReference type="HOGENOM" id="CLU_2379297_0_0_2"/>
<dbReference type="NCBIfam" id="NF041914">
    <property type="entry name" value="HVO_2523"/>
    <property type="match status" value="1"/>
</dbReference>
<dbReference type="AlphaFoldDB" id="E4NQ99"/>
<accession>E4NQ99</accession>
<proteinExistence type="predicted"/>
<sequence>MAIPYRRDYRIVPPRQRLRVLFKIRVEFPVSDRPPPIAIYLRIPFIAGCVTDSESTETVPGRPCPFCGTSMAHRHCKYVCPTHGVIYDCSDTFW</sequence>
<evidence type="ECO:0000313" key="2">
    <source>
        <dbReference type="Proteomes" id="UP000006663"/>
    </source>
</evidence>
<dbReference type="KEGG" id="hbo:Hbor_10690"/>
<keyword evidence="2" id="KW-1185">Reference proteome</keyword>
<dbReference type="InterPro" id="IPR049701">
    <property type="entry name" value="HVO_2523-like"/>
</dbReference>
<evidence type="ECO:0008006" key="3">
    <source>
        <dbReference type="Google" id="ProtNLM"/>
    </source>
</evidence>
<dbReference type="eggNOG" id="arCOG07584">
    <property type="taxonomic scope" value="Archaea"/>
</dbReference>
<dbReference type="EMBL" id="CP001690">
    <property type="protein sequence ID" value="ADQ66661.1"/>
    <property type="molecule type" value="Genomic_DNA"/>
</dbReference>
<organism evidence="1 2">
    <name type="scientific">Halogeometricum borinquense (strain ATCC 700274 / DSM 11551 / JCM 10706 / KCTC 4070 / PR3)</name>
    <dbReference type="NCBI Taxonomy" id="469382"/>
    <lineage>
        <taxon>Archaea</taxon>
        <taxon>Methanobacteriati</taxon>
        <taxon>Methanobacteriota</taxon>
        <taxon>Stenosarchaea group</taxon>
        <taxon>Halobacteria</taxon>
        <taxon>Halobacteriales</taxon>
        <taxon>Haloferacaceae</taxon>
        <taxon>Halogeometricum</taxon>
    </lineage>
</organism>
<reference evidence="1 2" key="1">
    <citation type="journal article" date="2009" name="Stand. Genomic Sci.">
        <title>Complete genome sequence of Halogeometricum borinquense type strain (PR3).</title>
        <authorList>
            <person name="Malfatti S."/>
            <person name="Tindall B.J."/>
            <person name="Schneider S."/>
            <person name="Fahnrich R."/>
            <person name="Lapidus A."/>
            <person name="Labuttii K."/>
            <person name="Copeland A."/>
            <person name="Glavina Del Rio T."/>
            <person name="Nolan M."/>
            <person name="Chen F."/>
            <person name="Lucas S."/>
            <person name="Tice H."/>
            <person name="Cheng J.F."/>
            <person name="Bruce D."/>
            <person name="Goodwin L."/>
            <person name="Pitluck S."/>
            <person name="Anderson I."/>
            <person name="Pati A."/>
            <person name="Ivanova N."/>
            <person name="Mavromatis K."/>
            <person name="Chen A."/>
            <person name="Palaniappan K."/>
            <person name="D'haeseleer P."/>
            <person name="Goker M."/>
            <person name="Bristow J."/>
            <person name="Eisen J.A."/>
            <person name="Markowitz V."/>
            <person name="Hugenholtz P."/>
            <person name="Kyrpides N.C."/>
            <person name="Klenk H.P."/>
            <person name="Chain P."/>
        </authorList>
    </citation>
    <scope>NUCLEOTIDE SEQUENCE [LARGE SCALE GENOMIC DNA]</scope>
    <source>
        <strain evidence="2">ATCC 700274 / DSM 11551 / JCM 10706 / KCTC 4070 / PR3</strain>
    </source>
</reference>
<evidence type="ECO:0000313" key="1">
    <source>
        <dbReference type="EMBL" id="ADQ66661.1"/>
    </source>
</evidence>
<dbReference type="STRING" id="469382.Hbor_10690"/>
<name>E4NQ99_HALBP</name>
<protein>
    <recommendedName>
        <fullName evidence="3">Small CPxCG-related zinc finger protein</fullName>
    </recommendedName>
</protein>
<dbReference type="Proteomes" id="UP000006663">
    <property type="component" value="Chromosome"/>
</dbReference>
<gene>
    <name evidence="1" type="ordered locus">Hbor_10690</name>
</gene>